<keyword evidence="2" id="KW-1185">Reference proteome</keyword>
<proteinExistence type="predicted"/>
<evidence type="ECO:0000313" key="1">
    <source>
        <dbReference type="EMBL" id="KAL3566135.1"/>
    </source>
</evidence>
<protein>
    <submittedName>
        <fullName evidence="1">Uncharacterized protein</fullName>
    </submittedName>
</protein>
<accession>A0ACC4AIZ6</accession>
<organism evidence="1 2">
    <name type="scientific">Populus alba</name>
    <name type="common">White poplar</name>
    <dbReference type="NCBI Taxonomy" id="43335"/>
    <lineage>
        <taxon>Eukaryota</taxon>
        <taxon>Viridiplantae</taxon>
        <taxon>Streptophyta</taxon>
        <taxon>Embryophyta</taxon>
        <taxon>Tracheophyta</taxon>
        <taxon>Spermatophyta</taxon>
        <taxon>Magnoliopsida</taxon>
        <taxon>eudicotyledons</taxon>
        <taxon>Gunneridae</taxon>
        <taxon>Pentapetalae</taxon>
        <taxon>rosids</taxon>
        <taxon>fabids</taxon>
        <taxon>Malpighiales</taxon>
        <taxon>Salicaceae</taxon>
        <taxon>Saliceae</taxon>
        <taxon>Populus</taxon>
    </lineage>
</organism>
<reference evidence="1 2" key="1">
    <citation type="journal article" date="2024" name="Plant Biotechnol. J.">
        <title>Genome and CRISPR/Cas9 system of a widespread forest tree (Populus alba) in the world.</title>
        <authorList>
            <person name="Liu Y.J."/>
            <person name="Jiang P.F."/>
            <person name="Han X.M."/>
            <person name="Li X.Y."/>
            <person name="Wang H.M."/>
            <person name="Wang Y.J."/>
            <person name="Wang X.X."/>
            <person name="Zeng Q.Y."/>
        </authorList>
    </citation>
    <scope>NUCLEOTIDE SEQUENCE [LARGE SCALE GENOMIC DNA]</scope>
    <source>
        <strain evidence="2">cv. PAL-ZL1</strain>
    </source>
</reference>
<comment type="caution">
    <text evidence="1">The sequence shown here is derived from an EMBL/GenBank/DDBJ whole genome shotgun (WGS) entry which is preliminary data.</text>
</comment>
<gene>
    <name evidence="1" type="ORF">D5086_031550</name>
</gene>
<sequence>MQQHLCGICLSASPFKRSNLSNYNPCNNILVGFVVCNYVMAFVFAFCQLMFSLLFMFCSWNATYESLLGSNKPFARPVPLAEMVDFLVDVWEQEGLYD</sequence>
<dbReference type="Proteomes" id="UP000309997">
    <property type="component" value="Unassembled WGS sequence"/>
</dbReference>
<dbReference type="EMBL" id="RCHU02000018">
    <property type="protein sequence ID" value="KAL3566135.1"/>
    <property type="molecule type" value="Genomic_DNA"/>
</dbReference>
<name>A0ACC4AIZ6_POPAL</name>
<evidence type="ECO:0000313" key="2">
    <source>
        <dbReference type="Proteomes" id="UP000309997"/>
    </source>
</evidence>